<evidence type="ECO:0000313" key="11">
    <source>
        <dbReference type="EMBL" id="KAF8790662.1"/>
    </source>
</evidence>
<feature type="transmembrane region" description="Helical" evidence="9">
    <location>
        <begin position="144"/>
        <end position="162"/>
    </location>
</feature>
<sequence length="427" mass="50254">MSLLLLTQKTQHLIAFYLSVAALGVIVWSYILNVEYVKYCSDLLIEHSSLQHELFVLNRKALQIFFCSYMSQSFFSIVFCFSTMNLPDFTRKKFLVGALFIFPILVNAALPSTVLMIAPELVAFTTFTIFVWHLVKHLSKLPNYFWLFTVSWNFSFRFTRILNNLAFHWSDFKITQVLQMFAVIRLVKNLMFLLYDYIFIEYYEMEISDFYSQQLVYNIFKQITVVSFENIVAVCGITSIIAYVVNKLIHNVVQNFLIVPDIERSSITGMISQLLVLLCIQFDVTSLEPEERFQVLSNISWMVGIYKLFEYGSILRLLLLFVHFYHNVWRQLLLGWNHWKERRLIYHCVNSLPIATVQEATEMGGCCAICLNDVLKHVGCITRCNHFFHSYCLRKWLNERKTCPICHRIILSDSSTQVRERRRLHTN</sequence>
<dbReference type="InterPro" id="IPR013083">
    <property type="entry name" value="Znf_RING/FYVE/PHD"/>
</dbReference>
<proteinExistence type="predicted"/>
<dbReference type="SUPFAM" id="SSF57850">
    <property type="entry name" value="RING/U-box"/>
    <property type="match status" value="1"/>
</dbReference>
<dbReference type="GO" id="GO:0008270">
    <property type="term" value="F:zinc ion binding"/>
    <property type="evidence" value="ECO:0007669"/>
    <property type="project" value="UniProtKB-KW"/>
</dbReference>
<keyword evidence="5" id="KW-0862">Zinc</keyword>
<feature type="transmembrane region" description="Helical" evidence="9">
    <location>
        <begin position="61"/>
        <end position="82"/>
    </location>
</feature>
<dbReference type="InterPro" id="IPR052788">
    <property type="entry name" value="RING-type_E3_ligase_ATL"/>
</dbReference>
<dbReference type="AlphaFoldDB" id="A0A8T0FJM9"/>
<evidence type="ECO:0000256" key="2">
    <source>
        <dbReference type="ARBA" id="ARBA00022692"/>
    </source>
</evidence>
<accession>A0A8T0FJM9</accession>
<keyword evidence="6 9" id="KW-1133">Transmembrane helix</keyword>
<organism evidence="11 12">
    <name type="scientific">Argiope bruennichi</name>
    <name type="common">Wasp spider</name>
    <name type="synonym">Aranea bruennichi</name>
    <dbReference type="NCBI Taxonomy" id="94029"/>
    <lineage>
        <taxon>Eukaryota</taxon>
        <taxon>Metazoa</taxon>
        <taxon>Ecdysozoa</taxon>
        <taxon>Arthropoda</taxon>
        <taxon>Chelicerata</taxon>
        <taxon>Arachnida</taxon>
        <taxon>Araneae</taxon>
        <taxon>Araneomorphae</taxon>
        <taxon>Entelegynae</taxon>
        <taxon>Araneoidea</taxon>
        <taxon>Araneidae</taxon>
        <taxon>Argiope</taxon>
    </lineage>
</organism>
<feature type="transmembrane region" description="Helical" evidence="9">
    <location>
        <begin position="182"/>
        <end position="203"/>
    </location>
</feature>
<keyword evidence="4 8" id="KW-0863">Zinc-finger</keyword>
<dbReference type="PANTHER" id="PTHR45798">
    <property type="entry name" value="RING-H2 FINGER PROTEIN ATL61-RELATED-RELATED"/>
    <property type="match status" value="1"/>
</dbReference>
<dbReference type="PROSITE" id="PS50089">
    <property type="entry name" value="ZF_RING_2"/>
    <property type="match status" value="1"/>
</dbReference>
<evidence type="ECO:0000259" key="10">
    <source>
        <dbReference type="PROSITE" id="PS50089"/>
    </source>
</evidence>
<comment type="caution">
    <text evidence="11">The sequence shown here is derived from an EMBL/GenBank/DDBJ whole genome shotgun (WGS) entry which is preliminary data.</text>
</comment>
<feature type="transmembrane region" description="Helical" evidence="9">
    <location>
        <begin position="12"/>
        <end position="31"/>
    </location>
</feature>
<evidence type="ECO:0000256" key="8">
    <source>
        <dbReference type="PROSITE-ProRule" id="PRU00175"/>
    </source>
</evidence>
<evidence type="ECO:0000256" key="4">
    <source>
        <dbReference type="ARBA" id="ARBA00022771"/>
    </source>
</evidence>
<dbReference type="Gene3D" id="3.30.40.10">
    <property type="entry name" value="Zinc/RING finger domain, C3HC4 (zinc finger)"/>
    <property type="match status" value="1"/>
</dbReference>
<feature type="transmembrane region" description="Helical" evidence="9">
    <location>
        <begin position="94"/>
        <end position="110"/>
    </location>
</feature>
<dbReference type="PANTHER" id="PTHR45798:SF97">
    <property type="entry name" value="ALCOHOL-SENSITIVE RING FINGER PROTEIN 1"/>
    <property type="match status" value="1"/>
</dbReference>
<keyword evidence="3" id="KW-0479">Metal-binding</keyword>
<dbReference type="Pfam" id="PF13705">
    <property type="entry name" value="TRC8_N"/>
    <property type="match status" value="1"/>
</dbReference>
<reference evidence="11" key="2">
    <citation type="submission" date="2020-06" db="EMBL/GenBank/DDBJ databases">
        <authorList>
            <person name="Sheffer M."/>
        </authorList>
    </citation>
    <scope>NUCLEOTIDE SEQUENCE</scope>
</reference>
<protein>
    <submittedName>
        <fullName evidence="11">RING finger protein 145 like protein</fullName>
    </submittedName>
</protein>
<evidence type="ECO:0000256" key="9">
    <source>
        <dbReference type="SAM" id="Phobius"/>
    </source>
</evidence>
<keyword evidence="2 9" id="KW-0812">Transmembrane</keyword>
<evidence type="ECO:0000256" key="5">
    <source>
        <dbReference type="ARBA" id="ARBA00022833"/>
    </source>
</evidence>
<dbReference type="InterPro" id="IPR001841">
    <property type="entry name" value="Znf_RING"/>
</dbReference>
<dbReference type="GO" id="GO:0016020">
    <property type="term" value="C:membrane"/>
    <property type="evidence" value="ECO:0007669"/>
    <property type="project" value="UniProtKB-SubCell"/>
</dbReference>
<keyword evidence="12" id="KW-1185">Reference proteome</keyword>
<name>A0A8T0FJM9_ARGBR</name>
<feature type="transmembrane region" description="Helical" evidence="9">
    <location>
        <begin position="223"/>
        <end position="245"/>
    </location>
</feature>
<comment type="subcellular location">
    <subcellularLocation>
        <location evidence="1">Membrane</location>
        <topology evidence="1">Multi-pass membrane protein</topology>
    </subcellularLocation>
</comment>
<feature type="domain" description="RING-type" evidence="10">
    <location>
        <begin position="367"/>
        <end position="407"/>
    </location>
</feature>
<evidence type="ECO:0000313" key="12">
    <source>
        <dbReference type="Proteomes" id="UP000807504"/>
    </source>
</evidence>
<reference evidence="11" key="1">
    <citation type="journal article" date="2020" name="bioRxiv">
        <title>Chromosome-level reference genome of the European wasp spider Argiope bruennichi: a resource for studies on range expansion and evolutionary adaptation.</title>
        <authorList>
            <person name="Sheffer M.M."/>
            <person name="Hoppe A."/>
            <person name="Krehenwinkel H."/>
            <person name="Uhl G."/>
            <person name="Kuss A.W."/>
            <person name="Jensen L."/>
            <person name="Jensen C."/>
            <person name="Gillespie R.G."/>
            <person name="Hoff K.J."/>
            <person name="Prost S."/>
        </authorList>
    </citation>
    <scope>NUCLEOTIDE SEQUENCE</scope>
</reference>
<keyword evidence="7 9" id="KW-0472">Membrane</keyword>
<dbReference type="InterPro" id="IPR025754">
    <property type="entry name" value="TRC8_N_dom"/>
</dbReference>
<evidence type="ECO:0000256" key="3">
    <source>
        <dbReference type="ARBA" id="ARBA00022723"/>
    </source>
</evidence>
<dbReference type="Pfam" id="PF13639">
    <property type="entry name" value="zf-RING_2"/>
    <property type="match status" value="1"/>
</dbReference>
<dbReference type="EMBL" id="JABXBU010000011">
    <property type="protein sequence ID" value="KAF8790662.1"/>
    <property type="molecule type" value="Genomic_DNA"/>
</dbReference>
<evidence type="ECO:0000256" key="6">
    <source>
        <dbReference type="ARBA" id="ARBA00022989"/>
    </source>
</evidence>
<dbReference type="Proteomes" id="UP000807504">
    <property type="component" value="Unassembled WGS sequence"/>
</dbReference>
<dbReference type="SMART" id="SM00184">
    <property type="entry name" value="RING"/>
    <property type="match status" value="1"/>
</dbReference>
<gene>
    <name evidence="11" type="ORF">HNY73_005650</name>
</gene>
<evidence type="ECO:0000256" key="1">
    <source>
        <dbReference type="ARBA" id="ARBA00004141"/>
    </source>
</evidence>
<evidence type="ECO:0000256" key="7">
    <source>
        <dbReference type="ARBA" id="ARBA00023136"/>
    </source>
</evidence>